<feature type="transmembrane region" description="Helical" evidence="1">
    <location>
        <begin position="30"/>
        <end position="51"/>
    </location>
</feature>
<keyword evidence="1" id="KW-1133">Transmembrane helix</keyword>
<dbReference type="EMBL" id="UOEB01000073">
    <property type="protein sequence ID" value="VAV83357.1"/>
    <property type="molecule type" value="Genomic_DNA"/>
</dbReference>
<dbReference type="Pfam" id="PF19578">
    <property type="entry name" value="DUF6090"/>
    <property type="match status" value="1"/>
</dbReference>
<evidence type="ECO:0000256" key="1">
    <source>
        <dbReference type="SAM" id="Phobius"/>
    </source>
</evidence>
<accession>A0A3B0QUG5</accession>
<keyword evidence="1" id="KW-0812">Transmembrane</keyword>
<protein>
    <submittedName>
        <fullName evidence="2">Uncharacterized protein</fullName>
    </submittedName>
</protein>
<keyword evidence="1" id="KW-0472">Membrane</keyword>
<dbReference type="AlphaFoldDB" id="A0A3B0QUG5"/>
<proteinExistence type="predicted"/>
<reference evidence="2" key="1">
    <citation type="submission" date="2018-06" db="EMBL/GenBank/DDBJ databases">
        <authorList>
            <person name="Zhirakovskaya E."/>
        </authorList>
    </citation>
    <scope>NUCLEOTIDE SEQUENCE</scope>
</reference>
<sequence>MIKFFRKIRYDLMENPTSTKVTAGAKTGKYLKYAIGEIILVVIGILIALSINNWNEEKKSIRKGRDILIDIRENVKTNTIQFQKDIDITKRVINSMDIILKNIKVTKVYNDSLDKHFRRLTYWETSRWKSSGYKSIISQGVEIIQSKELRESIIDLYEISYPGIAEYTRLSENNNSILLPIWLEFLEREPSNFKFFEHTSKPFDYQEIVESRMFRSMLTFLRSQRVADIQLRNKAIEKNEELIRLINKELK</sequence>
<evidence type="ECO:0000313" key="2">
    <source>
        <dbReference type="EMBL" id="VAV83357.1"/>
    </source>
</evidence>
<organism evidence="2">
    <name type="scientific">hydrothermal vent metagenome</name>
    <dbReference type="NCBI Taxonomy" id="652676"/>
    <lineage>
        <taxon>unclassified sequences</taxon>
        <taxon>metagenomes</taxon>
        <taxon>ecological metagenomes</taxon>
    </lineage>
</organism>
<name>A0A3B0QUG5_9ZZZZ</name>
<gene>
    <name evidence="2" type="ORF">MNBD_BACTEROID02-308</name>
</gene>
<dbReference type="InterPro" id="IPR045749">
    <property type="entry name" value="DUF6090"/>
</dbReference>